<proteinExistence type="predicted"/>
<feature type="non-terminal residue" evidence="2">
    <location>
        <position position="315"/>
    </location>
</feature>
<dbReference type="AlphaFoldDB" id="A0A2G8KBN1"/>
<reference evidence="2 3" key="1">
    <citation type="journal article" date="2017" name="PLoS Biol.">
        <title>The sea cucumber genome provides insights into morphological evolution and visceral regeneration.</title>
        <authorList>
            <person name="Zhang X."/>
            <person name="Sun L."/>
            <person name="Yuan J."/>
            <person name="Sun Y."/>
            <person name="Gao Y."/>
            <person name="Zhang L."/>
            <person name="Li S."/>
            <person name="Dai H."/>
            <person name="Hamel J.F."/>
            <person name="Liu C."/>
            <person name="Yu Y."/>
            <person name="Liu S."/>
            <person name="Lin W."/>
            <person name="Guo K."/>
            <person name="Jin S."/>
            <person name="Xu P."/>
            <person name="Storey K.B."/>
            <person name="Huan P."/>
            <person name="Zhang T."/>
            <person name="Zhou Y."/>
            <person name="Zhang J."/>
            <person name="Lin C."/>
            <person name="Li X."/>
            <person name="Xing L."/>
            <person name="Huo D."/>
            <person name="Sun M."/>
            <person name="Wang L."/>
            <person name="Mercier A."/>
            <person name="Li F."/>
            <person name="Yang H."/>
            <person name="Xiang J."/>
        </authorList>
    </citation>
    <scope>NUCLEOTIDE SEQUENCE [LARGE SCALE GENOMIC DNA]</scope>
    <source>
        <strain evidence="2">Shaxun</strain>
        <tissue evidence="2">Muscle</tissue>
    </source>
</reference>
<dbReference type="Proteomes" id="UP000230750">
    <property type="component" value="Unassembled WGS sequence"/>
</dbReference>
<feature type="region of interest" description="Disordered" evidence="1">
    <location>
        <begin position="56"/>
        <end position="85"/>
    </location>
</feature>
<keyword evidence="3" id="KW-1185">Reference proteome</keyword>
<evidence type="ECO:0000313" key="2">
    <source>
        <dbReference type="EMBL" id="PIK45385.1"/>
    </source>
</evidence>
<organism evidence="2 3">
    <name type="scientific">Stichopus japonicus</name>
    <name type="common">Sea cucumber</name>
    <dbReference type="NCBI Taxonomy" id="307972"/>
    <lineage>
        <taxon>Eukaryota</taxon>
        <taxon>Metazoa</taxon>
        <taxon>Echinodermata</taxon>
        <taxon>Eleutherozoa</taxon>
        <taxon>Echinozoa</taxon>
        <taxon>Holothuroidea</taxon>
        <taxon>Aspidochirotacea</taxon>
        <taxon>Aspidochirotida</taxon>
        <taxon>Stichopodidae</taxon>
        <taxon>Apostichopus</taxon>
    </lineage>
</organism>
<comment type="caution">
    <text evidence="2">The sequence shown here is derived from an EMBL/GenBank/DDBJ whole genome shotgun (WGS) entry which is preliminary data.</text>
</comment>
<protein>
    <submittedName>
        <fullName evidence="2">Uncharacterized protein</fullName>
    </submittedName>
</protein>
<evidence type="ECO:0000313" key="3">
    <source>
        <dbReference type="Proteomes" id="UP000230750"/>
    </source>
</evidence>
<sequence>MQLWVTSRELDNANAYFSSPFTEIQMRALTNEQLENYVEKVCKFYLSSAQVAKSEDSEENNATVDSINRESTGKLTSNKDPNNIEPDVASQKAAVQMYLEDKEILQEFSKFPLLMTMFVHIIASEAICIGSKDLTININSFSSLLICGTSGDEAKSVLKFLAKKGLWDVLVDCYYEVAEEAKQTSFEVINEYLSKSSNIDIDKLERKYHKKAAIAFCEGCNTNKVSVECMSFRYSDGHTHSKMVLDEFTKQITLPKMKQVLFVGMSISSDDTLIALIRMANDNAIDTLGFQNCSFPSNIETPEKMQALNKSINVE</sequence>
<accession>A0A2G8KBN1</accession>
<gene>
    <name evidence="2" type="ORF">BSL78_17716</name>
</gene>
<name>A0A2G8KBN1_STIJA</name>
<dbReference type="EMBL" id="MRZV01000715">
    <property type="protein sequence ID" value="PIK45385.1"/>
    <property type="molecule type" value="Genomic_DNA"/>
</dbReference>
<evidence type="ECO:0000256" key="1">
    <source>
        <dbReference type="SAM" id="MobiDB-lite"/>
    </source>
</evidence>